<evidence type="ECO:0000259" key="1">
    <source>
        <dbReference type="PROSITE" id="PS50943"/>
    </source>
</evidence>
<protein>
    <submittedName>
        <fullName evidence="2">Helix-turn-helix domain-containing protein</fullName>
    </submittedName>
</protein>
<dbReference type="PROSITE" id="PS50943">
    <property type="entry name" value="HTH_CROC1"/>
    <property type="match status" value="1"/>
</dbReference>
<dbReference type="InterPro" id="IPR001387">
    <property type="entry name" value="Cro/C1-type_HTH"/>
</dbReference>
<dbReference type="CDD" id="cd00093">
    <property type="entry name" value="HTH_XRE"/>
    <property type="match status" value="1"/>
</dbReference>
<dbReference type="Gene3D" id="1.10.260.40">
    <property type="entry name" value="lambda repressor-like DNA-binding domains"/>
    <property type="match status" value="1"/>
</dbReference>
<name>A0A832ZUH8_CALS0</name>
<organism evidence="2 3">
    <name type="scientific">Caldiarchaeum subterraneum</name>
    <dbReference type="NCBI Taxonomy" id="311458"/>
    <lineage>
        <taxon>Archaea</taxon>
        <taxon>Nitrososphaerota</taxon>
        <taxon>Candidatus Caldarchaeales</taxon>
        <taxon>Candidatus Caldarchaeaceae</taxon>
        <taxon>Candidatus Caldarchaeum</taxon>
    </lineage>
</organism>
<reference evidence="2" key="1">
    <citation type="journal article" date="2020" name="ISME J.">
        <title>Gammaproteobacteria mediating utilization of methyl-, sulfur- and petroleum organic compounds in deep ocean hydrothermal plumes.</title>
        <authorList>
            <person name="Zhou Z."/>
            <person name="Liu Y."/>
            <person name="Pan J."/>
            <person name="Cron B.R."/>
            <person name="Toner B.M."/>
            <person name="Anantharaman K."/>
            <person name="Breier J.A."/>
            <person name="Dick G.J."/>
            <person name="Li M."/>
        </authorList>
    </citation>
    <scope>NUCLEOTIDE SEQUENCE</scope>
    <source>
        <strain evidence="2">SZUA-1515</strain>
    </source>
</reference>
<dbReference type="GO" id="GO:0003677">
    <property type="term" value="F:DNA binding"/>
    <property type="evidence" value="ECO:0007669"/>
    <property type="project" value="InterPro"/>
</dbReference>
<dbReference type="PANTHER" id="PTHR40730:SF5">
    <property type="entry name" value="HTH CRO_C1-TYPE DOMAIN-CONTAINING PROTEIN"/>
    <property type="match status" value="1"/>
</dbReference>
<dbReference type="Proteomes" id="UP000608579">
    <property type="component" value="Unassembled WGS sequence"/>
</dbReference>
<proteinExistence type="predicted"/>
<evidence type="ECO:0000313" key="3">
    <source>
        <dbReference type="Proteomes" id="UP000608579"/>
    </source>
</evidence>
<dbReference type="SUPFAM" id="SSF47413">
    <property type="entry name" value="lambda repressor-like DNA-binding domains"/>
    <property type="match status" value="1"/>
</dbReference>
<dbReference type="PANTHER" id="PTHR40730">
    <property type="entry name" value="TRANSCRIPTIONAL REGULATOR PROTEIN-LIKE PROTEIN"/>
    <property type="match status" value="1"/>
</dbReference>
<evidence type="ECO:0000313" key="2">
    <source>
        <dbReference type="EMBL" id="HIQ29036.1"/>
    </source>
</evidence>
<sequence>MLLPSEIESKLTIPMIRAIVAKRLISEHDYTQEEVAKALGVTQAAVSNYIRGVRGVMINLEANPEIDTRIDEIVDLILKNAPQAEVAKKFNSLLEDIRRKRILCDVHKRIEPDVDVDSCHVCGE</sequence>
<dbReference type="InterPro" id="IPR010982">
    <property type="entry name" value="Lambda_DNA-bd_dom_sf"/>
</dbReference>
<comment type="caution">
    <text evidence="2">The sequence shown here is derived from an EMBL/GenBank/DDBJ whole genome shotgun (WGS) entry which is preliminary data.</text>
</comment>
<gene>
    <name evidence="2" type="ORF">EYH45_00565</name>
</gene>
<dbReference type="AlphaFoldDB" id="A0A832ZUH8"/>
<accession>A0A832ZUH8</accession>
<dbReference type="EMBL" id="DQVM01000012">
    <property type="protein sequence ID" value="HIQ29036.1"/>
    <property type="molecule type" value="Genomic_DNA"/>
</dbReference>
<dbReference type="Pfam" id="PF01381">
    <property type="entry name" value="HTH_3"/>
    <property type="match status" value="1"/>
</dbReference>
<feature type="domain" description="HTH cro/C1-type" evidence="1">
    <location>
        <begin position="22"/>
        <end position="54"/>
    </location>
</feature>